<name>A0A0D0C4B2_9AGAR</name>
<dbReference type="EMBL" id="KN834765">
    <property type="protein sequence ID" value="KIK62971.1"/>
    <property type="molecule type" value="Genomic_DNA"/>
</dbReference>
<proteinExistence type="predicted"/>
<accession>A0A0D0C4B2</accession>
<feature type="region of interest" description="Disordered" evidence="1">
    <location>
        <begin position="180"/>
        <end position="215"/>
    </location>
</feature>
<keyword evidence="3" id="KW-1185">Reference proteome</keyword>
<evidence type="ECO:0000313" key="2">
    <source>
        <dbReference type="EMBL" id="KIK62971.1"/>
    </source>
</evidence>
<evidence type="ECO:0000256" key="1">
    <source>
        <dbReference type="SAM" id="MobiDB-lite"/>
    </source>
</evidence>
<feature type="region of interest" description="Disordered" evidence="1">
    <location>
        <begin position="111"/>
        <end position="140"/>
    </location>
</feature>
<organism evidence="2 3">
    <name type="scientific">Collybiopsis luxurians FD-317 M1</name>
    <dbReference type="NCBI Taxonomy" id="944289"/>
    <lineage>
        <taxon>Eukaryota</taxon>
        <taxon>Fungi</taxon>
        <taxon>Dikarya</taxon>
        <taxon>Basidiomycota</taxon>
        <taxon>Agaricomycotina</taxon>
        <taxon>Agaricomycetes</taxon>
        <taxon>Agaricomycetidae</taxon>
        <taxon>Agaricales</taxon>
        <taxon>Marasmiineae</taxon>
        <taxon>Omphalotaceae</taxon>
        <taxon>Collybiopsis</taxon>
        <taxon>Collybiopsis luxurians</taxon>
    </lineage>
</organism>
<protein>
    <submittedName>
        <fullName evidence="2">Uncharacterized protein</fullName>
    </submittedName>
</protein>
<sequence>MSSFGAFASSEGADSILLFPAEEALLDEIFGSIDRAMEHPIVLRVFHSETRASKPHLNRFTVFKKIWSLATAERSNFHAFHAANEVYNAKQAYLESNGVLAALVSELNANRKRGQKPSSGMQRQRQTHTQTPCEPSTPKTLSFSPYLNQALLQSSVHHAPAASASYSVAYPPANQPIPPSSHYYMTSGNQAPGTPSPYYDSPPPPSYPMSYSSSDAPVVTEDPAFGVSGSNFASYPSYPDPSSIATWSGNYDLSQYTDAASSIPFADQPDTHANYHVQQHQAPSDFTNGGYPMNTSASHFPSYSNPSYPYDMYGL</sequence>
<dbReference type="HOGENOM" id="CLU_882951_0_0_1"/>
<dbReference type="Proteomes" id="UP000053593">
    <property type="component" value="Unassembled WGS sequence"/>
</dbReference>
<feature type="compositionally biased region" description="Polar residues" evidence="1">
    <location>
        <begin position="183"/>
        <end position="193"/>
    </location>
</feature>
<gene>
    <name evidence="2" type="ORF">GYMLUDRAFT_41273</name>
</gene>
<dbReference type="AlphaFoldDB" id="A0A0D0C4B2"/>
<reference evidence="2 3" key="1">
    <citation type="submission" date="2014-04" db="EMBL/GenBank/DDBJ databases">
        <title>Evolutionary Origins and Diversification of the Mycorrhizal Mutualists.</title>
        <authorList>
            <consortium name="DOE Joint Genome Institute"/>
            <consortium name="Mycorrhizal Genomics Consortium"/>
            <person name="Kohler A."/>
            <person name="Kuo A."/>
            <person name="Nagy L.G."/>
            <person name="Floudas D."/>
            <person name="Copeland A."/>
            <person name="Barry K.W."/>
            <person name="Cichocki N."/>
            <person name="Veneault-Fourrey C."/>
            <person name="LaButti K."/>
            <person name="Lindquist E.A."/>
            <person name="Lipzen A."/>
            <person name="Lundell T."/>
            <person name="Morin E."/>
            <person name="Murat C."/>
            <person name="Riley R."/>
            <person name="Ohm R."/>
            <person name="Sun H."/>
            <person name="Tunlid A."/>
            <person name="Henrissat B."/>
            <person name="Grigoriev I.V."/>
            <person name="Hibbett D.S."/>
            <person name="Martin F."/>
        </authorList>
    </citation>
    <scope>NUCLEOTIDE SEQUENCE [LARGE SCALE GENOMIC DNA]</scope>
    <source>
        <strain evidence="2 3">FD-317 M1</strain>
    </source>
</reference>
<evidence type="ECO:0000313" key="3">
    <source>
        <dbReference type="Proteomes" id="UP000053593"/>
    </source>
</evidence>
<feature type="compositionally biased region" description="Polar residues" evidence="1">
    <location>
        <begin position="116"/>
        <end position="140"/>
    </location>
</feature>
<dbReference type="OrthoDB" id="2882220at2759"/>